<evidence type="ECO:0000313" key="2">
    <source>
        <dbReference type="RefSeq" id="XP_048268059.1"/>
    </source>
</evidence>
<organism evidence="1 2">
    <name type="scientific">Bombus terrestris</name>
    <name type="common">Buff-tailed bumblebee</name>
    <name type="synonym">Apis terrestris</name>
    <dbReference type="NCBI Taxonomy" id="30195"/>
    <lineage>
        <taxon>Eukaryota</taxon>
        <taxon>Metazoa</taxon>
        <taxon>Ecdysozoa</taxon>
        <taxon>Arthropoda</taxon>
        <taxon>Hexapoda</taxon>
        <taxon>Insecta</taxon>
        <taxon>Pterygota</taxon>
        <taxon>Neoptera</taxon>
        <taxon>Endopterygota</taxon>
        <taxon>Hymenoptera</taxon>
        <taxon>Apocrita</taxon>
        <taxon>Aculeata</taxon>
        <taxon>Apoidea</taxon>
        <taxon>Anthophila</taxon>
        <taxon>Apidae</taxon>
        <taxon>Bombus</taxon>
        <taxon>Bombus</taxon>
    </lineage>
</organism>
<dbReference type="AlphaFoldDB" id="A0A9C6SFK6"/>
<protein>
    <submittedName>
        <fullName evidence="2">Uncharacterized protein LOC105666994</fullName>
    </submittedName>
</protein>
<keyword evidence="1" id="KW-1185">Reference proteome</keyword>
<dbReference type="Proteomes" id="UP000835206">
    <property type="component" value="Chromosome 14"/>
</dbReference>
<dbReference type="RefSeq" id="XP_048268059.1">
    <property type="nucleotide sequence ID" value="XM_048412102.1"/>
</dbReference>
<dbReference type="OrthoDB" id="7611807at2759"/>
<reference evidence="2" key="1">
    <citation type="submission" date="2025-08" db="UniProtKB">
        <authorList>
            <consortium name="RefSeq"/>
        </authorList>
    </citation>
    <scope>IDENTIFICATION</scope>
</reference>
<dbReference type="GeneID" id="105666994"/>
<gene>
    <name evidence="2" type="primary">LOC105666994</name>
</gene>
<evidence type="ECO:0000313" key="1">
    <source>
        <dbReference type="Proteomes" id="UP000835206"/>
    </source>
</evidence>
<dbReference type="KEGG" id="bter:105666994"/>
<name>A0A9C6SFK6_BOMTE</name>
<accession>A0A9C6SFK6</accession>
<proteinExistence type="predicted"/>
<sequence length="138" mass="16110">MVYQNENYVQDRFMVKRGQGRPKIMRTGNVGRPRKMYETVPIDQETVQLVNDNLTESVDELLSGPHAEKWKEAMIMEYDGLIKNNVWELVKCPVNRSPIGSKWVLKTKCKENGEVERRKARGSLEFAICPQMRCQQTY</sequence>